<evidence type="ECO:0000256" key="1">
    <source>
        <dbReference type="SAM" id="Coils"/>
    </source>
</evidence>
<dbReference type="Proteomes" id="UP000243459">
    <property type="component" value="Chromosome 1"/>
</dbReference>
<dbReference type="EMBL" id="CM007381">
    <property type="protein sequence ID" value="ONK79591.1"/>
    <property type="molecule type" value="Genomic_DNA"/>
</dbReference>
<feature type="coiled-coil region" evidence="1">
    <location>
        <begin position="120"/>
        <end position="147"/>
    </location>
</feature>
<name>A0A5P1FSA7_ASPOF</name>
<keyword evidence="1" id="KW-0175">Coiled coil</keyword>
<reference evidence="3" key="1">
    <citation type="journal article" date="2017" name="Nat. Commun.">
        <title>The asparagus genome sheds light on the origin and evolution of a young Y chromosome.</title>
        <authorList>
            <person name="Harkess A."/>
            <person name="Zhou J."/>
            <person name="Xu C."/>
            <person name="Bowers J.E."/>
            <person name="Van der Hulst R."/>
            <person name="Ayyampalayam S."/>
            <person name="Mercati F."/>
            <person name="Riccardi P."/>
            <person name="McKain M.R."/>
            <person name="Kakrana A."/>
            <person name="Tang H."/>
            <person name="Ray J."/>
            <person name="Groenendijk J."/>
            <person name="Arikit S."/>
            <person name="Mathioni S.M."/>
            <person name="Nakano M."/>
            <person name="Shan H."/>
            <person name="Telgmann-Rauber A."/>
            <person name="Kanno A."/>
            <person name="Yue Z."/>
            <person name="Chen H."/>
            <person name="Li W."/>
            <person name="Chen Y."/>
            <person name="Xu X."/>
            <person name="Zhang Y."/>
            <person name="Luo S."/>
            <person name="Chen H."/>
            <person name="Gao J."/>
            <person name="Mao Z."/>
            <person name="Pires J.C."/>
            <person name="Luo M."/>
            <person name="Kudrna D."/>
            <person name="Wing R.A."/>
            <person name="Meyers B.C."/>
            <person name="Yi K."/>
            <person name="Kong H."/>
            <person name="Lavrijsen P."/>
            <person name="Sunseri F."/>
            <person name="Falavigna A."/>
            <person name="Ye Y."/>
            <person name="Leebens-Mack J.H."/>
            <person name="Chen G."/>
        </authorList>
    </citation>
    <scope>NUCLEOTIDE SEQUENCE [LARGE SCALE GENOMIC DNA]</scope>
    <source>
        <strain evidence="3">cv. DH0086</strain>
    </source>
</reference>
<proteinExistence type="predicted"/>
<organism evidence="2 3">
    <name type="scientific">Asparagus officinalis</name>
    <name type="common">Garden asparagus</name>
    <dbReference type="NCBI Taxonomy" id="4686"/>
    <lineage>
        <taxon>Eukaryota</taxon>
        <taxon>Viridiplantae</taxon>
        <taxon>Streptophyta</taxon>
        <taxon>Embryophyta</taxon>
        <taxon>Tracheophyta</taxon>
        <taxon>Spermatophyta</taxon>
        <taxon>Magnoliopsida</taxon>
        <taxon>Liliopsida</taxon>
        <taxon>Asparagales</taxon>
        <taxon>Asparagaceae</taxon>
        <taxon>Asparagoideae</taxon>
        <taxon>Asparagus</taxon>
    </lineage>
</organism>
<protein>
    <submittedName>
        <fullName evidence="2">Uncharacterized protein</fullName>
    </submittedName>
</protein>
<sequence>MVAVSSSGCVADPGCVDPPSAVESNGARTAFNGRQSPPIAYLTSASLLICGHSPLNYYNKLWRLLRLLSERALTTPTSLPVPRLRLRRRGRRLHREPVVPRLRLQYQDFANRYDLCLSHLEDAAREAEALRIENAQLRMANGELKKRFSARTSSAAAASSSPISIADEFRRLRIENSPAVVESPTSVLEPRVSLPKSISVRSTGYKKLGSEGGSNRSSRTRVSKPVMVGSVSLPVHFCSAL</sequence>
<gene>
    <name evidence="2" type="ORF">A4U43_C01F7930</name>
</gene>
<dbReference type="Gramene" id="ONK79591">
    <property type="protein sequence ID" value="ONK79591"/>
    <property type="gene ID" value="A4U43_C01F7930"/>
</dbReference>
<accession>A0A5P1FSA7</accession>
<dbReference type="AlphaFoldDB" id="A0A5P1FSA7"/>
<evidence type="ECO:0000313" key="2">
    <source>
        <dbReference type="EMBL" id="ONK79591.1"/>
    </source>
</evidence>
<keyword evidence="3" id="KW-1185">Reference proteome</keyword>
<evidence type="ECO:0000313" key="3">
    <source>
        <dbReference type="Proteomes" id="UP000243459"/>
    </source>
</evidence>